<dbReference type="Proteomes" id="UP000054988">
    <property type="component" value="Unassembled WGS sequence"/>
</dbReference>
<dbReference type="AlphaFoldDB" id="A0A0W0FQH6"/>
<accession>A0A0W0FQH6</accession>
<reference evidence="1 2" key="1">
    <citation type="submission" date="2015-12" db="EMBL/GenBank/DDBJ databases">
        <title>Draft genome sequence of Moniliophthora roreri, the causal agent of frosty pod rot of cacao.</title>
        <authorList>
            <person name="Aime M.C."/>
            <person name="Diaz-Valderrama J.R."/>
            <person name="Kijpornyongpan T."/>
            <person name="Phillips-Mora W."/>
        </authorList>
    </citation>
    <scope>NUCLEOTIDE SEQUENCE [LARGE SCALE GENOMIC DNA]</scope>
    <source>
        <strain evidence="1 2">MCA 2952</strain>
    </source>
</reference>
<evidence type="ECO:0000313" key="2">
    <source>
        <dbReference type="Proteomes" id="UP000054988"/>
    </source>
</evidence>
<comment type="caution">
    <text evidence="1">The sequence shown here is derived from an EMBL/GenBank/DDBJ whole genome shotgun (WGS) entry which is preliminary data.</text>
</comment>
<evidence type="ECO:0000313" key="1">
    <source>
        <dbReference type="EMBL" id="KTB38472.1"/>
    </source>
</evidence>
<proteinExistence type="predicted"/>
<name>A0A0W0FQH6_MONRR</name>
<protein>
    <submittedName>
        <fullName evidence="1">Uncharacterized protein</fullName>
    </submittedName>
</protein>
<gene>
    <name evidence="1" type="ORF">WG66_8956</name>
</gene>
<dbReference type="EMBL" id="LATX01001759">
    <property type="protein sequence ID" value="KTB38472.1"/>
    <property type="molecule type" value="Genomic_DNA"/>
</dbReference>
<organism evidence="1 2">
    <name type="scientific">Moniliophthora roreri</name>
    <name type="common">Frosty pod rot fungus</name>
    <name type="synonym">Monilia roreri</name>
    <dbReference type="NCBI Taxonomy" id="221103"/>
    <lineage>
        <taxon>Eukaryota</taxon>
        <taxon>Fungi</taxon>
        <taxon>Dikarya</taxon>
        <taxon>Basidiomycota</taxon>
        <taxon>Agaricomycotina</taxon>
        <taxon>Agaricomycetes</taxon>
        <taxon>Agaricomycetidae</taxon>
        <taxon>Agaricales</taxon>
        <taxon>Marasmiineae</taxon>
        <taxon>Marasmiaceae</taxon>
        <taxon>Moniliophthora</taxon>
    </lineage>
</organism>
<sequence length="22" mass="2721">MAVIRHDLLQKYALKPFTYYLH</sequence>